<reference evidence="2 3" key="1">
    <citation type="submission" date="2018-11" db="EMBL/GenBank/DDBJ databases">
        <title>Draft genome sequence of Ferruginibacter sp. BO-59.</title>
        <authorList>
            <person name="Im W.T."/>
        </authorList>
    </citation>
    <scope>NUCLEOTIDE SEQUENCE [LARGE SCALE GENOMIC DNA]</scope>
    <source>
        <strain evidence="2 3">BO-59</strain>
    </source>
</reference>
<dbReference type="Pfam" id="PF19266">
    <property type="entry name" value="CIS_tube"/>
    <property type="match status" value="1"/>
</dbReference>
<gene>
    <name evidence="2" type="ORF">EFY79_17665</name>
</gene>
<proteinExistence type="predicted"/>
<name>A0A3M9N7V6_9BACT</name>
<comment type="caution">
    <text evidence="2">The sequence shown here is derived from an EMBL/GenBank/DDBJ whole genome shotgun (WGS) entry which is preliminary data.</text>
</comment>
<evidence type="ECO:0000313" key="3">
    <source>
        <dbReference type="Proteomes" id="UP000267223"/>
    </source>
</evidence>
<dbReference type="Proteomes" id="UP000267223">
    <property type="component" value="Unassembled WGS sequence"/>
</dbReference>
<protein>
    <recommendedName>
        <fullName evidence="1">Contractile injection system tube protein N-terminal domain-containing protein</fullName>
    </recommendedName>
</protein>
<sequence>MKDAMFTVPINPESFIKNVKVELETRSATGSSGKDPKFKEAGKEELKLDFILDGTGTMEGYFAKKNATVSESLAGFLKCVNDIVPETHRPPFLIIFWGSEIKFSCVLSSADINHTLFDPKGFPIRVKISATFVGYNSPEAQKALSKINSPDLTHYKKIDASDRLDLATYHIYNDSKYFLQIAKVNNLVSTRNLKANTNIYFPPFDKNENNG</sequence>
<evidence type="ECO:0000313" key="2">
    <source>
        <dbReference type="EMBL" id="RNI33816.1"/>
    </source>
</evidence>
<dbReference type="EMBL" id="RJJR01000016">
    <property type="protein sequence ID" value="RNI33816.1"/>
    <property type="molecule type" value="Genomic_DNA"/>
</dbReference>
<dbReference type="AlphaFoldDB" id="A0A3M9N7V6"/>
<feature type="domain" description="Contractile injection system tube protein N-terminal" evidence="1">
    <location>
        <begin position="5"/>
        <end position="142"/>
    </location>
</feature>
<evidence type="ECO:0000259" key="1">
    <source>
        <dbReference type="Pfam" id="PF19266"/>
    </source>
</evidence>
<organism evidence="2 3">
    <name type="scientific">Hanamia caeni</name>
    <dbReference type="NCBI Taxonomy" id="2294116"/>
    <lineage>
        <taxon>Bacteria</taxon>
        <taxon>Pseudomonadati</taxon>
        <taxon>Bacteroidota</taxon>
        <taxon>Chitinophagia</taxon>
        <taxon>Chitinophagales</taxon>
        <taxon>Chitinophagaceae</taxon>
        <taxon>Hanamia</taxon>
    </lineage>
</organism>
<dbReference type="InterPro" id="IPR045361">
    <property type="entry name" value="CIS_tube_prot_N"/>
</dbReference>
<accession>A0A3M9N7V6</accession>
<keyword evidence="3" id="KW-1185">Reference proteome</keyword>